<organism evidence="1 2">
    <name type="scientific">Angiostrongylus cantonensis</name>
    <name type="common">Rat lungworm</name>
    <dbReference type="NCBI Taxonomy" id="6313"/>
    <lineage>
        <taxon>Eukaryota</taxon>
        <taxon>Metazoa</taxon>
        <taxon>Ecdysozoa</taxon>
        <taxon>Nematoda</taxon>
        <taxon>Chromadorea</taxon>
        <taxon>Rhabditida</taxon>
        <taxon>Rhabditina</taxon>
        <taxon>Rhabditomorpha</taxon>
        <taxon>Strongyloidea</taxon>
        <taxon>Metastrongylidae</taxon>
        <taxon>Angiostrongylus</taxon>
    </lineage>
</organism>
<evidence type="ECO:0000313" key="2">
    <source>
        <dbReference type="WBParaSite" id="ACAC_0000609901-mRNA-1"/>
    </source>
</evidence>
<protein>
    <submittedName>
        <fullName evidence="2">Uncharacterized protein</fullName>
    </submittedName>
</protein>
<accession>A0A0K0D7Q4</accession>
<sequence>MKLYGVHYVFTFHVCMRFKKKISSRNEVLLAVAPLAFCYGGNECNCQPSTSRDIRIRKVSIKPLDGYKLSPNTLYALSTDIDSNSIGFVDVEELRALEGEV</sequence>
<evidence type="ECO:0000313" key="1">
    <source>
        <dbReference type="Proteomes" id="UP000035642"/>
    </source>
</evidence>
<name>A0A0K0D7Q4_ANGCA</name>
<dbReference type="Proteomes" id="UP000035642">
    <property type="component" value="Unassembled WGS sequence"/>
</dbReference>
<keyword evidence="1" id="KW-1185">Reference proteome</keyword>
<proteinExistence type="predicted"/>
<dbReference type="WBParaSite" id="ACAC_0000609901-mRNA-1">
    <property type="protein sequence ID" value="ACAC_0000609901-mRNA-1"/>
    <property type="gene ID" value="ACAC_0000609901"/>
</dbReference>
<reference evidence="1" key="1">
    <citation type="submission" date="2012-09" db="EMBL/GenBank/DDBJ databases">
        <authorList>
            <person name="Martin A.A."/>
        </authorList>
    </citation>
    <scope>NUCLEOTIDE SEQUENCE</scope>
</reference>
<dbReference type="AlphaFoldDB" id="A0A0K0D7Q4"/>
<reference evidence="2" key="2">
    <citation type="submission" date="2017-02" db="UniProtKB">
        <authorList>
            <consortium name="WormBaseParasite"/>
        </authorList>
    </citation>
    <scope>IDENTIFICATION</scope>
</reference>